<keyword evidence="3" id="KW-1185">Reference proteome</keyword>
<organism evidence="2 3">
    <name type="scientific">Apophysomyces ossiformis</name>
    <dbReference type="NCBI Taxonomy" id="679940"/>
    <lineage>
        <taxon>Eukaryota</taxon>
        <taxon>Fungi</taxon>
        <taxon>Fungi incertae sedis</taxon>
        <taxon>Mucoromycota</taxon>
        <taxon>Mucoromycotina</taxon>
        <taxon>Mucoromycetes</taxon>
        <taxon>Mucorales</taxon>
        <taxon>Mucorineae</taxon>
        <taxon>Mucoraceae</taxon>
        <taxon>Apophysomyces</taxon>
    </lineage>
</organism>
<protein>
    <submittedName>
        <fullName evidence="2">Uncharacterized protein</fullName>
    </submittedName>
</protein>
<evidence type="ECO:0000313" key="2">
    <source>
        <dbReference type="EMBL" id="KAF7721654.1"/>
    </source>
</evidence>
<accession>A0A8H7EPZ3</accession>
<dbReference type="EMBL" id="JABAYA010000245">
    <property type="protein sequence ID" value="KAF7721654.1"/>
    <property type="molecule type" value="Genomic_DNA"/>
</dbReference>
<dbReference type="OrthoDB" id="10041630at2759"/>
<dbReference type="Proteomes" id="UP000605846">
    <property type="component" value="Unassembled WGS sequence"/>
</dbReference>
<keyword evidence="1" id="KW-0472">Membrane</keyword>
<feature type="transmembrane region" description="Helical" evidence="1">
    <location>
        <begin position="99"/>
        <end position="126"/>
    </location>
</feature>
<proteinExistence type="predicted"/>
<dbReference type="PANTHER" id="PTHR38421:SF1">
    <property type="entry name" value="TRANSMEMBRANE PROTEIN"/>
    <property type="match status" value="1"/>
</dbReference>
<evidence type="ECO:0000313" key="3">
    <source>
        <dbReference type="Proteomes" id="UP000605846"/>
    </source>
</evidence>
<keyword evidence="1" id="KW-0812">Transmembrane</keyword>
<evidence type="ECO:0000256" key="1">
    <source>
        <dbReference type="SAM" id="Phobius"/>
    </source>
</evidence>
<keyword evidence="1" id="KW-1133">Transmembrane helix</keyword>
<feature type="transmembrane region" description="Helical" evidence="1">
    <location>
        <begin position="194"/>
        <end position="218"/>
    </location>
</feature>
<reference evidence="2" key="1">
    <citation type="submission" date="2020-01" db="EMBL/GenBank/DDBJ databases">
        <title>Genome Sequencing of Three Apophysomyces-Like Fungal Strains Confirms a Novel Fungal Genus in the Mucoromycota with divergent Burkholderia-like Endosymbiotic Bacteria.</title>
        <authorList>
            <person name="Stajich J.E."/>
            <person name="Macias A.M."/>
            <person name="Carter-House D."/>
            <person name="Lovett B."/>
            <person name="Kasson L.R."/>
            <person name="Berry K."/>
            <person name="Grigoriev I."/>
            <person name="Chang Y."/>
            <person name="Spatafora J."/>
            <person name="Kasson M.T."/>
        </authorList>
    </citation>
    <scope>NUCLEOTIDE SEQUENCE</scope>
    <source>
        <strain evidence="2">NRRL A-21654</strain>
    </source>
</reference>
<sequence length="260" mass="29926">MVLWFISGDTINDASQTLAGVMQIVREILSYFPFMALLFMRYAYPKPLDDIFMESLRFVDRCHPGRPPYAEVLSRERFRNNYWKSADDFSKGVRAKVRLFVLGVFVLLASGLPKVGPLVLPIAGAYASFHSLGNKQGIVIGACFFFISHHTAMKLLHALVVMRALMRQMFDPYFARMDMNRIDRRRWLQRRKELLFAFSALTYFLTHIPYIAFIGYGISQATAAYMLTTVVDPPQPLSKLRKQTVDELSVSESEMDRKTR</sequence>
<name>A0A8H7EPZ3_9FUNG</name>
<gene>
    <name evidence="2" type="ORF">EC973_004330</name>
</gene>
<feature type="transmembrane region" description="Helical" evidence="1">
    <location>
        <begin position="138"/>
        <end position="160"/>
    </location>
</feature>
<feature type="transmembrane region" description="Helical" evidence="1">
    <location>
        <begin position="28"/>
        <end position="44"/>
    </location>
</feature>
<dbReference type="PANTHER" id="PTHR38421">
    <property type="entry name" value="TRANSMEMBRANE PROTEIN USGS"/>
    <property type="match status" value="1"/>
</dbReference>
<dbReference type="AlphaFoldDB" id="A0A8H7EPZ3"/>
<comment type="caution">
    <text evidence="2">The sequence shown here is derived from an EMBL/GenBank/DDBJ whole genome shotgun (WGS) entry which is preliminary data.</text>
</comment>